<dbReference type="SUPFAM" id="SSF46894">
    <property type="entry name" value="C-terminal effector domain of the bipartite response regulators"/>
    <property type="match status" value="1"/>
</dbReference>
<dbReference type="OrthoDB" id="1137593at2"/>
<dbReference type="InterPro" id="IPR059106">
    <property type="entry name" value="WHD_MalT"/>
</dbReference>
<name>A0A1V4ILR2_9CLOT</name>
<organism evidence="5 6">
    <name type="scientific">Clostridium oryzae</name>
    <dbReference type="NCBI Taxonomy" id="1450648"/>
    <lineage>
        <taxon>Bacteria</taxon>
        <taxon>Bacillati</taxon>
        <taxon>Bacillota</taxon>
        <taxon>Clostridia</taxon>
        <taxon>Eubacteriales</taxon>
        <taxon>Clostridiaceae</taxon>
        <taxon>Clostridium</taxon>
    </lineage>
</organism>
<dbReference type="AlphaFoldDB" id="A0A1V4ILR2"/>
<feature type="domain" description="HTH luxR-type" evidence="4">
    <location>
        <begin position="753"/>
        <end position="818"/>
    </location>
</feature>
<dbReference type="InterPro" id="IPR000792">
    <property type="entry name" value="Tscrpt_reg_LuxR_C"/>
</dbReference>
<dbReference type="Pfam" id="PF00196">
    <property type="entry name" value="GerE"/>
    <property type="match status" value="1"/>
</dbReference>
<dbReference type="Gene3D" id="1.25.40.10">
    <property type="entry name" value="Tetratricopeptide repeat domain"/>
    <property type="match status" value="1"/>
</dbReference>
<sequence length="820" mass="95472">MNNENFNPKILNRKRIENELSGMFDVPIFFISASMGYGKTTAVKSFLEKCREFYTIWFDIGSEPNDEIWIWNKFCNRMKVTDPQLSKKLRHYGVPKGIKRIYKVIELLRSEVTHKTVIIIDDWDDKKATYLNNFFKSLALNSIPNLHIVIISRNRPAPEYIELELKQKCIIMQQEALTFTLQETVEFFNINGIELNPEDEKKVFEYTGGWVSATYLSMLQYYNEHNFEDIPKATELIKTAVYSKFDEITKKTLQKLSLIDDFTLEEAIYITGNRKCSKVIKDLISNNCFIKYNNKLKLYTLHSILRTALKEELLTSDIDIYEIYNNCGNWCYKNNDDISAIIYYYKAKNFSRVLDLIEYTHTIALTNLRQTIINPVFDQLTMQEKINRPIAYLTYIFFYILYENVIDGRKLLFHAKEIYEADDQLVNKRAILGEIAFLESLFMFDDVKKMTAYHKKAYELLDGGTSRIANNKMPVTFGSPHFLCLYHTKCGQLKAMVDYFVQASKYFIHISNGGAMGVNYLMKAEYCFETGECQKGKIYAYKALYKANSKKQSSIMICSLFLLVRICIYDNDISEAQKTYNDLIDEYETMNFPRWLNSIDFAKAYINGIMGNPAGIPNNINDIEDYEFEQILPIMTTKYIAQGMAIICQGNFIKLDIHAEIMIQEQKNSIFGLIYAYIFKAISQYNTHNVEKGKKLLLEAIDLARQDHIVACFAELAPHIISMLKELQNVDEYVKEILPECMKFCRQYKKNTAMNHEIELTPRETQVMQLVDKGYKQTEISQMLNIALITVKKHISSVYSKLQVQNKTKALNILKEKGVI</sequence>
<dbReference type="InterPro" id="IPR036388">
    <property type="entry name" value="WH-like_DNA-bd_sf"/>
</dbReference>
<evidence type="ECO:0000259" key="4">
    <source>
        <dbReference type="PROSITE" id="PS50043"/>
    </source>
</evidence>
<keyword evidence="1" id="KW-0805">Transcription regulation</keyword>
<dbReference type="PRINTS" id="PR00038">
    <property type="entry name" value="HTHLUXR"/>
</dbReference>
<keyword evidence="3" id="KW-0804">Transcription</keyword>
<gene>
    <name evidence="5" type="primary">vraR_3</name>
    <name evidence="5" type="ORF">CLORY_25160</name>
</gene>
<keyword evidence="6" id="KW-1185">Reference proteome</keyword>
<dbReference type="GO" id="GO:0006355">
    <property type="term" value="P:regulation of DNA-templated transcription"/>
    <property type="evidence" value="ECO:0007669"/>
    <property type="project" value="InterPro"/>
</dbReference>
<dbReference type="SMART" id="SM00421">
    <property type="entry name" value="HTH_LUXR"/>
    <property type="match status" value="1"/>
</dbReference>
<dbReference type="Gene3D" id="1.10.10.10">
    <property type="entry name" value="Winged helix-like DNA-binding domain superfamily/Winged helix DNA-binding domain"/>
    <property type="match status" value="1"/>
</dbReference>
<proteinExistence type="predicted"/>
<dbReference type="STRING" id="1450648.CLORY_25160"/>
<dbReference type="GO" id="GO:0003677">
    <property type="term" value="F:DNA binding"/>
    <property type="evidence" value="ECO:0007669"/>
    <property type="project" value="UniProtKB-KW"/>
</dbReference>
<dbReference type="RefSeq" id="WP_079424955.1">
    <property type="nucleotide sequence ID" value="NZ_MZGV01000026.1"/>
</dbReference>
<evidence type="ECO:0000256" key="2">
    <source>
        <dbReference type="ARBA" id="ARBA00023125"/>
    </source>
</evidence>
<comment type="caution">
    <text evidence="5">The sequence shown here is derived from an EMBL/GenBank/DDBJ whole genome shotgun (WGS) entry which is preliminary data.</text>
</comment>
<evidence type="ECO:0000313" key="6">
    <source>
        <dbReference type="Proteomes" id="UP000190080"/>
    </source>
</evidence>
<dbReference type="CDD" id="cd06170">
    <property type="entry name" value="LuxR_C_like"/>
    <property type="match status" value="1"/>
</dbReference>
<dbReference type="Gene3D" id="3.40.50.300">
    <property type="entry name" value="P-loop containing nucleotide triphosphate hydrolases"/>
    <property type="match status" value="1"/>
</dbReference>
<dbReference type="EMBL" id="MZGV01000026">
    <property type="protein sequence ID" value="OPJ60968.1"/>
    <property type="molecule type" value="Genomic_DNA"/>
</dbReference>
<accession>A0A1V4ILR2</accession>
<keyword evidence="2" id="KW-0238">DNA-binding</keyword>
<reference evidence="5 6" key="1">
    <citation type="submission" date="2017-03" db="EMBL/GenBank/DDBJ databases">
        <title>Genome sequence of Clostridium oryzae DSM 28571.</title>
        <authorList>
            <person name="Poehlein A."/>
            <person name="Daniel R."/>
        </authorList>
    </citation>
    <scope>NUCLEOTIDE SEQUENCE [LARGE SCALE GENOMIC DNA]</scope>
    <source>
        <strain evidence="5 6">DSM 28571</strain>
    </source>
</reference>
<dbReference type="Proteomes" id="UP000190080">
    <property type="component" value="Unassembled WGS sequence"/>
</dbReference>
<dbReference type="PANTHER" id="PTHR44688">
    <property type="entry name" value="DNA-BINDING TRANSCRIPTIONAL ACTIVATOR DEVR_DOSR"/>
    <property type="match status" value="1"/>
</dbReference>
<protein>
    <submittedName>
        <fullName evidence="5">Response regulator protein VraR</fullName>
    </submittedName>
</protein>
<dbReference type="InterPro" id="IPR011990">
    <property type="entry name" value="TPR-like_helical_dom_sf"/>
</dbReference>
<evidence type="ECO:0000313" key="5">
    <source>
        <dbReference type="EMBL" id="OPJ60968.1"/>
    </source>
</evidence>
<dbReference type="SUPFAM" id="SSF52540">
    <property type="entry name" value="P-loop containing nucleoside triphosphate hydrolases"/>
    <property type="match status" value="1"/>
</dbReference>
<dbReference type="PANTHER" id="PTHR44688:SF16">
    <property type="entry name" value="DNA-BINDING TRANSCRIPTIONAL ACTIVATOR DEVR_DOSR"/>
    <property type="match status" value="1"/>
</dbReference>
<dbReference type="PROSITE" id="PS50043">
    <property type="entry name" value="HTH_LUXR_2"/>
    <property type="match status" value="1"/>
</dbReference>
<dbReference type="Pfam" id="PF25873">
    <property type="entry name" value="WHD_MalT"/>
    <property type="match status" value="1"/>
</dbReference>
<dbReference type="InterPro" id="IPR016032">
    <property type="entry name" value="Sig_transdc_resp-reg_C-effctor"/>
</dbReference>
<evidence type="ECO:0000256" key="3">
    <source>
        <dbReference type="ARBA" id="ARBA00023163"/>
    </source>
</evidence>
<evidence type="ECO:0000256" key="1">
    <source>
        <dbReference type="ARBA" id="ARBA00023015"/>
    </source>
</evidence>
<dbReference type="InterPro" id="IPR027417">
    <property type="entry name" value="P-loop_NTPase"/>
</dbReference>